<dbReference type="EMBL" id="QGKM01000047">
    <property type="protein sequence ID" value="PWQ95114.1"/>
    <property type="molecule type" value="Genomic_DNA"/>
</dbReference>
<dbReference type="InterPro" id="IPR036390">
    <property type="entry name" value="WH_DNA-bd_sf"/>
</dbReference>
<evidence type="ECO:0000313" key="1">
    <source>
        <dbReference type="EMBL" id="PWQ95114.1"/>
    </source>
</evidence>
<gene>
    <name evidence="1" type="ORF">DKW60_15440</name>
</gene>
<sequence length="119" mass="13467">MDTNKAIRIGIMSQEKIRERMLNIARGVYKPDPSEPKIWFTSMRSLAEVLSDENRALLHIIKDTKPNSIKELSEVTGRKPSNLSRTLKTLSNYGIVELVKESKQVKPIVNTVSFEILAA</sequence>
<protein>
    <submittedName>
        <fullName evidence="1">Transcriptional regulator</fullName>
    </submittedName>
</protein>
<evidence type="ECO:0000313" key="2">
    <source>
        <dbReference type="Proteomes" id="UP000245539"/>
    </source>
</evidence>
<dbReference type="Proteomes" id="UP000245539">
    <property type="component" value="Unassembled WGS sequence"/>
</dbReference>
<dbReference type="GO" id="GO:0006355">
    <property type="term" value="P:regulation of DNA-templated transcription"/>
    <property type="evidence" value="ECO:0007669"/>
    <property type="project" value="UniProtKB-ARBA"/>
</dbReference>
<accession>A0A317C933</accession>
<reference evidence="1 2" key="1">
    <citation type="submission" date="2018-05" db="EMBL/GenBank/DDBJ databases">
        <title>Leucothrix arctica sp. nov., isolated from Arctic seawater.</title>
        <authorList>
            <person name="Choi A."/>
            <person name="Baek K."/>
        </authorList>
    </citation>
    <scope>NUCLEOTIDE SEQUENCE [LARGE SCALE GENOMIC DNA]</scope>
    <source>
        <strain evidence="1 2">JCM 18388</strain>
    </source>
</reference>
<keyword evidence="2" id="KW-1185">Reference proteome</keyword>
<dbReference type="Gene3D" id="1.10.10.10">
    <property type="entry name" value="Winged helix-like DNA-binding domain superfamily/Winged helix DNA-binding domain"/>
    <property type="match status" value="1"/>
</dbReference>
<dbReference type="OrthoDB" id="8449527at2"/>
<dbReference type="InterPro" id="IPR036388">
    <property type="entry name" value="WH-like_DNA-bd_sf"/>
</dbReference>
<dbReference type="SUPFAM" id="SSF46785">
    <property type="entry name" value="Winged helix' DNA-binding domain"/>
    <property type="match status" value="1"/>
</dbReference>
<name>A0A317C933_9GAMM</name>
<dbReference type="RefSeq" id="WP_109838560.1">
    <property type="nucleotide sequence ID" value="NZ_QGKM01000047.1"/>
</dbReference>
<dbReference type="AlphaFoldDB" id="A0A317C933"/>
<dbReference type="Pfam" id="PF25212">
    <property type="entry name" value="HVO_A0114"/>
    <property type="match status" value="1"/>
</dbReference>
<dbReference type="CDD" id="cd00090">
    <property type="entry name" value="HTH_ARSR"/>
    <property type="match status" value="1"/>
</dbReference>
<organism evidence="1 2">
    <name type="scientific">Leucothrix pacifica</name>
    <dbReference type="NCBI Taxonomy" id="1247513"/>
    <lineage>
        <taxon>Bacteria</taxon>
        <taxon>Pseudomonadati</taxon>
        <taxon>Pseudomonadota</taxon>
        <taxon>Gammaproteobacteria</taxon>
        <taxon>Thiotrichales</taxon>
        <taxon>Thiotrichaceae</taxon>
        <taxon>Leucothrix</taxon>
    </lineage>
</organism>
<comment type="caution">
    <text evidence="1">The sequence shown here is derived from an EMBL/GenBank/DDBJ whole genome shotgun (WGS) entry which is preliminary data.</text>
</comment>
<dbReference type="InterPro" id="IPR011991">
    <property type="entry name" value="ArsR-like_HTH"/>
</dbReference>
<proteinExistence type="predicted"/>